<evidence type="ECO:0000256" key="1">
    <source>
        <dbReference type="ARBA" id="ARBA00022741"/>
    </source>
</evidence>
<dbReference type="CDD" id="cd04488">
    <property type="entry name" value="RecG_wedge_OBF"/>
    <property type="match status" value="1"/>
</dbReference>
<reference evidence="10 11" key="1">
    <citation type="submission" date="2020-07" db="EMBL/GenBank/DDBJ databases">
        <title>Transfer of Campylobacter canadensis to the novel genus Avispirillum gen. nov., that also includes two novel species recovered from migratory waterfowl: Avispirillum anseris sp. nov. and Avispirillum brantae sp. nov.</title>
        <authorList>
            <person name="Miller W.G."/>
            <person name="Chapman M.H."/>
            <person name="Yee E."/>
            <person name="Inglis G.D."/>
        </authorList>
    </citation>
    <scope>NUCLEOTIDE SEQUENCE [LARGE SCALE GENOMIC DNA]</scope>
    <source>
        <strain evidence="10 11">L283</strain>
    </source>
</reference>
<proteinExistence type="predicted"/>
<dbReference type="InterPro" id="IPR027417">
    <property type="entry name" value="P-loop_NTPase"/>
</dbReference>
<keyword evidence="5" id="KW-0067">ATP-binding</keyword>
<keyword evidence="11" id="KW-1185">Reference proteome</keyword>
<comment type="caution">
    <text evidence="10">The sequence shown here is derived from an EMBL/GenBank/DDBJ whole genome shotgun (WGS) entry which is preliminary data.</text>
</comment>
<protein>
    <submittedName>
        <fullName evidence="10">ATP-dependent DNA helicase RecG</fullName>
    </submittedName>
</protein>
<gene>
    <name evidence="10" type="primary">recG</name>
    <name evidence="10" type="ORF">AVCANL283_05460</name>
</gene>
<evidence type="ECO:0000259" key="9">
    <source>
        <dbReference type="PROSITE" id="PS51194"/>
    </source>
</evidence>
<dbReference type="Pfam" id="PF00271">
    <property type="entry name" value="Helicase_C"/>
    <property type="match status" value="1"/>
</dbReference>
<evidence type="ECO:0000313" key="10">
    <source>
        <dbReference type="EMBL" id="MBZ7987544.1"/>
    </source>
</evidence>
<keyword evidence="1" id="KW-0547">Nucleotide-binding</keyword>
<keyword evidence="6" id="KW-0238">DNA-binding</keyword>
<dbReference type="Proteomes" id="UP000786183">
    <property type="component" value="Unassembled WGS sequence"/>
</dbReference>
<name>A0ABS7WU41_9BACT</name>
<dbReference type="RefSeq" id="WP_224325373.1">
    <property type="nucleotide sequence ID" value="NZ_JACGBB010000010.1"/>
</dbReference>
<dbReference type="InterPro" id="IPR014001">
    <property type="entry name" value="Helicase_ATP-bd"/>
</dbReference>
<evidence type="ECO:0000256" key="3">
    <source>
        <dbReference type="ARBA" id="ARBA00022801"/>
    </source>
</evidence>
<dbReference type="EMBL" id="JACGBB010000010">
    <property type="protein sequence ID" value="MBZ7987544.1"/>
    <property type="molecule type" value="Genomic_DNA"/>
</dbReference>
<evidence type="ECO:0000256" key="6">
    <source>
        <dbReference type="ARBA" id="ARBA00023125"/>
    </source>
</evidence>
<dbReference type="GO" id="GO:0004386">
    <property type="term" value="F:helicase activity"/>
    <property type="evidence" value="ECO:0007669"/>
    <property type="project" value="UniProtKB-KW"/>
</dbReference>
<dbReference type="Pfam" id="PF00270">
    <property type="entry name" value="DEAD"/>
    <property type="match status" value="1"/>
</dbReference>
<sequence length="593" mass="68240">MDEILAQLSCKNIVDLALLMPKRIENLNFASTYTLNANNCALVEILEQKFAFNKLYCNCYCKNWDLPCQITIFNAKPFHKALFAKGKEVIVYSKVSEYAGIAQFINPKILKNSGNINFIYSIKGVKDEVITKAKKEFINENILKEYKIPKRYIDILLAMCDEESALKYFESEELKHCLKYVELLVHLQELSKVYQNKNLNEKIKTQNIDSWIKTLPFKPTNDQINAINDIKQDLAKTSTKTRIVMGDVGSGKSLVMFAAALMCYPKKVLLMAPTSILATQLYNEAKRLLPGYVKIMLLQKSPSKSMIKQALECNFIIGTHSLLYQDFDDIALVMVDEQQRFSTKQREKLSKANYENIQPHYIEFSATPIPRTTALIHKNIFSYSFIKQMPFKKDIQTILMNVKDSNNLFLHMDEEIKKNNQIIIVYPLIEESKNSIYKPLESVQEFYINRFSNVYSTHGKDKNKEEIMKEFSQNGSVLLSTTIVEVGISLPRLSIIVIVAPERYGLSTLHQLRGRVGRNGVKSYCYLLSKNEFSNRLCEFANTLDGFEIAQIDLKNRKSGDLIEGQNQHGEQFKYFDEYSDRAIIEEVLANKL</sequence>
<evidence type="ECO:0000256" key="5">
    <source>
        <dbReference type="ARBA" id="ARBA00022840"/>
    </source>
</evidence>
<evidence type="ECO:0000256" key="2">
    <source>
        <dbReference type="ARBA" id="ARBA00022763"/>
    </source>
</evidence>
<dbReference type="SMART" id="SM00490">
    <property type="entry name" value="HELICc"/>
    <property type="match status" value="1"/>
</dbReference>
<keyword evidence="4 10" id="KW-0347">Helicase</keyword>
<dbReference type="Gene3D" id="3.40.50.300">
    <property type="entry name" value="P-loop containing nucleotide triphosphate hydrolases"/>
    <property type="match status" value="2"/>
</dbReference>
<keyword evidence="2" id="KW-0227">DNA damage</keyword>
<dbReference type="SUPFAM" id="SSF52540">
    <property type="entry name" value="P-loop containing nucleoside triphosphate hydrolases"/>
    <property type="match status" value="2"/>
</dbReference>
<dbReference type="PANTHER" id="PTHR47964:SF1">
    <property type="entry name" value="ATP-DEPENDENT DNA HELICASE HOMOLOG RECG, CHLOROPLASTIC"/>
    <property type="match status" value="1"/>
</dbReference>
<evidence type="ECO:0000256" key="4">
    <source>
        <dbReference type="ARBA" id="ARBA00022806"/>
    </source>
</evidence>
<evidence type="ECO:0000256" key="7">
    <source>
        <dbReference type="ARBA" id="ARBA00023204"/>
    </source>
</evidence>
<keyword evidence="7" id="KW-0234">DNA repair</keyword>
<dbReference type="PROSITE" id="PS51194">
    <property type="entry name" value="HELICASE_CTER"/>
    <property type="match status" value="1"/>
</dbReference>
<accession>A0ABS7WU41</accession>
<keyword evidence="3" id="KW-0378">Hydrolase</keyword>
<feature type="domain" description="Helicase C-terminal" evidence="9">
    <location>
        <begin position="394"/>
        <end position="560"/>
    </location>
</feature>
<evidence type="ECO:0000259" key="8">
    <source>
        <dbReference type="PROSITE" id="PS51192"/>
    </source>
</evidence>
<dbReference type="PANTHER" id="PTHR47964">
    <property type="entry name" value="ATP-DEPENDENT DNA HELICASE HOMOLOG RECG, CHLOROPLASTIC"/>
    <property type="match status" value="1"/>
</dbReference>
<dbReference type="InterPro" id="IPR011545">
    <property type="entry name" value="DEAD/DEAH_box_helicase_dom"/>
</dbReference>
<dbReference type="InterPro" id="IPR047112">
    <property type="entry name" value="RecG/Mfd"/>
</dbReference>
<dbReference type="SMART" id="SM00487">
    <property type="entry name" value="DEXDc"/>
    <property type="match status" value="1"/>
</dbReference>
<evidence type="ECO:0000313" key="11">
    <source>
        <dbReference type="Proteomes" id="UP000786183"/>
    </source>
</evidence>
<dbReference type="InterPro" id="IPR001650">
    <property type="entry name" value="Helicase_C-like"/>
</dbReference>
<dbReference type="PROSITE" id="PS51192">
    <property type="entry name" value="HELICASE_ATP_BIND_1"/>
    <property type="match status" value="1"/>
</dbReference>
<organism evidence="10 11">
    <name type="scientific">Campylobacter canadensis</name>
    <dbReference type="NCBI Taxonomy" id="449520"/>
    <lineage>
        <taxon>Bacteria</taxon>
        <taxon>Pseudomonadati</taxon>
        <taxon>Campylobacterota</taxon>
        <taxon>Epsilonproteobacteria</taxon>
        <taxon>Campylobacterales</taxon>
        <taxon>Campylobacteraceae</taxon>
        <taxon>Campylobacter</taxon>
    </lineage>
</organism>
<dbReference type="NCBIfam" id="NF008169">
    <property type="entry name" value="PRK10917.2-3"/>
    <property type="match status" value="1"/>
</dbReference>
<feature type="domain" description="Helicase ATP-binding" evidence="8">
    <location>
        <begin position="233"/>
        <end position="386"/>
    </location>
</feature>